<feature type="transmembrane region" description="Helical" evidence="6">
    <location>
        <begin position="388"/>
        <end position="407"/>
    </location>
</feature>
<keyword evidence="4 6" id="KW-1133">Transmembrane helix</keyword>
<reference evidence="8" key="1">
    <citation type="submission" date="2023-01" db="EMBL/GenBank/DDBJ databases">
        <authorList>
            <person name="Piombo E."/>
        </authorList>
    </citation>
    <scope>NUCLEOTIDE SEQUENCE</scope>
</reference>
<organism evidence="8 9">
    <name type="scientific">Clonostachys chloroleuca</name>
    <dbReference type="NCBI Taxonomy" id="1926264"/>
    <lineage>
        <taxon>Eukaryota</taxon>
        <taxon>Fungi</taxon>
        <taxon>Dikarya</taxon>
        <taxon>Ascomycota</taxon>
        <taxon>Pezizomycotina</taxon>
        <taxon>Sordariomycetes</taxon>
        <taxon>Hypocreomycetidae</taxon>
        <taxon>Hypocreales</taxon>
        <taxon>Bionectriaceae</taxon>
        <taxon>Clonostachys</taxon>
    </lineage>
</organism>
<dbReference type="SUPFAM" id="SSF103473">
    <property type="entry name" value="MFS general substrate transporter"/>
    <property type="match status" value="2"/>
</dbReference>
<keyword evidence="2" id="KW-0813">Transport</keyword>
<evidence type="ECO:0000256" key="3">
    <source>
        <dbReference type="ARBA" id="ARBA00022692"/>
    </source>
</evidence>
<evidence type="ECO:0000256" key="2">
    <source>
        <dbReference type="ARBA" id="ARBA00022448"/>
    </source>
</evidence>
<dbReference type="PROSITE" id="PS00216">
    <property type="entry name" value="SUGAR_TRANSPORT_1"/>
    <property type="match status" value="1"/>
</dbReference>
<feature type="transmembrane region" description="Helical" evidence="6">
    <location>
        <begin position="362"/>
        <end position="381"/>
    </location>
</feature>
<feature type="transmembrane region" description="Helical" evidence="6">
    <location>
        <begin position="281"/>
        <end position="301"/>
    </location>
</feature>
<dbReference type="PROSITE" id="PS50850">
    <property type="entry name" value="MFS"/>
    <property type="match status" value="1"/>
</dbReference>
<dbReference type="Gene3D" id="1.20.1250.20">
    <property type="entry name" value="MFS general substrate transporter like domains"/>
    <property type="match status" value="1"/>
</dbReference>
<evidence type="ECO:0000259" key="7">
    <source>
        <dbReference type="PROSITE" id="PS50850"/>
    </source>
</evidence>
<evidence type="ECO:0000256" key="4">
    <source>
        <dbReference type="ARBA" id="ARBA00022989"/>
    </source>
</evidence>
<feature type="transmembrane region" description="Helical" evidence="6">
    <location>
        <begin position="322"/>
        <end position="342"/>
    </location>
</feature>
<dbReference type="InterPro" id="IPR020846">
    <property type="entry name" value="MFS_dom"/>
</dbReference>
<gene>
    <name evidence="8" type="ORF">CCHLO57077_00009450</name>
</gene>
<dbReference type="PANTHER" id="PTHR23501">
    <property type="entry name" value="MAJOR FACILITATOR SUPERFAMILY"/>
    <property type="match status" value="1"/>
</dbReference>
<comment type="caution">
    <text evidence="8">The sequence shown here is derived from an EMBL/GenBank/DDBJ whole genome shotgun (WGS) entry which is preliminary data.</text>
</comment>
<feature type="transmembrane region" description="Helical" evidence="6">
    <location>
        <begin position="542"/>
        <end position="561"/>
    </location>
</feature>
<dbReference type="AlphaFoldDB" id="A0AA35MCS1"/>
<dbReference type="GO" id="GO:0005886">
    <property type="term" value="C:plasma membrane"/>
    <property type="evidence" value="ECO:0007669"/>
    <property type="project" value="TreeGrafter"/>
</dbReference>
<keyword evidence="3 6" id="KW-0812">Transmembrane</keyword>
<dbReference type="InterPro" id="IPR010573">
    <property type="entry name" value="MFS_Str1/Tri12-like"/>
</dbReference>
<dbReference type="Proteomes" id="UP001160390">
    <property type="component" value="Unassembled WGS sequence"/>
</dbReference>
<name>A0AA35MCS1_9HYPO</name>
<sequence length="591" mass="63661">MKSARTVTEYEESIAAMETPSHPDGVTTDRRAEAMGRDLEQLPSGYFYSARFIGSYCAIGLAFACGTGGFALVAPILSQINNSFAEPSPDIMWVGIVYTMMQAVMFLLVGRLSDIFGRRWFFIIGSAIGMAGSIVAATAHGVAQIIAGETLIGIAAGFQISFFWVVSEIVPMNRRFIATSGIFLWSVPTNALGPNIALTIVANTASGWRACFYLLIALNAASTLCWYLFYYPPNFNQLHETKTARYLLRHFDYVGLVLFSAAMALLLTGLSWGGVLYPWNSAYVLGTIISGAVCLVAFALYETFMPLSDPYLPVELLKNIQFTSCAVWCSIAAMTFYAFGLIWPRAVPILYPELEPDVQRTYAGLVVTCFAFGQMAGPFCTNWIPAKPFIIVGSIISLPLLTALAADPMNIDMTLAFLITGNFILGAADGVALPMTTFPLRTQEEIGTAGGLSGSIRLTGTSIAVAIYSTILNNRLEITVPRSVGSAIQNANLPESVVPTIIAVLNRGERLLNTTAQGLTADNIPLIEHAFRLGNSEAYKTVFLSTLGFGVLSVVLVWFIGGVDESDPHYVASQIAAPAPSDEKSNAETSV</sequence>
<keyword evidence="5 6" id="KW-0472">Membrane</keyword>
<feature type="transmembrane region" description="Helical" evidence="6">
    <location>
        <begin position="413"/>
        <end position="433"/>
    </location>
</feature>
<accession>A0AA35MCS1</accession>
<evidence type="ECO:0000256" key="5">
    <source>
        <dbReference type="ARBA" id="ARBA00023136"/>
    </source>
</evidence>
<feature type="transmembrane region" description="Helical" evidence="6">
    <location>
        <begin position="91"/>
        <end position="109"/>
    </location>
</feature>
<feature type="transmembrane region" description="Helical" evidence="6">
    <location>
        <begin position="152"/>
        <end position="170"/>
    </location>
</feature>
<comment type="subcellular location">
    <subcellularLocation>
        <location evidence="1">Membrane</location>
        <topology evidence="1">Multi-pass membrane protein</topology>
    </subcellularLocation>
</comment>
<evidence type="ECO:0000256" key="1">
    <source>
        <dbReference type="ARBA" id="ARBA00004141"/>
    </source>
</evidence>
<dbReference type="GO" id="GO:0022857">
    <property type="term" value="F:transmembrane transporter activity"/>
    <property type="evidence" value="ECO:0007669"/>
    <property type="project" value="InterPro"/>
</dbReference>
<dbReference type="InterPro" id="IPR005829">
    <property type="entry name" value="Sugar_transporter_CS"/>
</dbReference>
<dbReference type="EMBL" id="CABFNP030001256">
    <property type="protein sequence ID" value="CAI6094603.1"/>
    <property type="molecule type" value="Genomic_DNA"/>
</dbReference>
<dbReference type="Pfam" id="PF06609">
    <property type="entry name" value="TRI12"/>
    <property type="match status" value="1"/>
</dbReference>
<evidence type="ECO:0000313" key="9">
    <source>
        <dbReference type="Proteomes" id="UP001160390"/>
    </source>
</evidence>
<proteinExistence type="predicted"/>
<protein>
    <recommendedName>
        <fullName evidence="7">Major facilitator superfamily (MFS) profile domain-containing protein</fullName>
    </recommendedName>
</protein>
<feature type="transmembrane region" description="Helical" evidence="6">
    <location>
        <begin position="121"/>
        <end position="146"/>
    </location>
</feature>
<feature type="domain" description="Major facilitator superfamily (MFS) profile" evidence="7">
    <location>
        <begin position="55"/>
        <end position="565"/>
    </location>
</feature>
<feature type="transmembrane region" description="Helical" evidence="6">
    <location>
        <begin position="56"/>
        <end position="79"/>
    </location>
</feature>
<keyword evidence="9" id="KW-1185">Reference proteome</keyword>
<dbReference type="PANTHER" id="PTHR23501:SF109">
    <property type="entry name" value="MAJOR FACILITATOR SUPERFAMILY (MFS) PROFILE DOMAIN-CONTAINING PROTEIN-RELATED"/>
    <property type="match status" value="1"/>
</dbReference>
<feature type="transmembrane region" description="Helical" evidence="6">
    <location>
        <begin position="251"/>
        <end position="275"/>
    </location>
</feature>
<feature type="transmembrane region" description="Helical" evidence="6">
    <location>
        <begin position="207"/>
        <end position="230"/>
    </location>
</feature>
<evidence type="ECO:0000256" key="6">
    <source>
        <dbReference type="SAM" id="Phobius"/>
    </source>
</evidence>
<evidence type="ECO:0000313" key="8">
    <source>
        <dbReference type="EMBL" id="CAI6094603.1"/>
    </source>
</evidence>
<dbReference type="InterPro" id="IPR036259">
    <property type="entry name" value="MFS_trans_sf"/>
</dbReference>